<comment type="caution">
    <text evidence="1">The sequence shown here is derived from an EMBL/GenBank/DDBJ whole genome shotgun (WGS) entry which is preliminary data.</text>
</comment>
<name>A0ABR1BG02_NECAM</name>
<dbReference type="EMBL" id="JAVFWL010000001">
    <property type="protein sequence ID" value="KAK6725469.1"/>
    <property type="molecule type" value="Genomic_DNA"/>
</dbReference>
<organism evidence="1 2">
    <name type="scientific">Necator americanus</name>
    <name type="common">Human hookworm</name>
    <dbReference type="NCBI Taxonomy" id="51031"/>
    <lineage>
        <taxon>Eukaryota</taxon>
        <taxon>Metazoa</taxon>
        <taxon>Ecdysozoa</taxon>
        <taxon>Nematoda</taxon>
        <taxon>Chromadorea</taxon>
        <taxon>Rhabditida</taxon>
        <taxon>Rhabditina</taxon>
        <taxon>Rhabditomorpha</taxon>
        <taxon>Strongyloidea</taxon>
        <taxon>Ancylostomatidae</taxon>
        <taxon>Bunostominae</taxon>
        <taxon>Necator</taxon>
    </lineage>
</organism>
<reference evidence="1 2" key="1">
    <citation type="submission" date="2023-08" db="EMBL/GenBank/DDBJ databases">
        <title>A Necator americanus chromosomal reference genome.</title>
        <authorList>
            <person name="Ilik V."/>
            <person name="Petrzelkova K.J."/>
            <person name="Pardy F."/>
            <person name="Fuh T."/>
            <person name="Niatou-Singa F.S."/>
            <person name="Gouil Q."/>
            <person name="Baker L."/>
            <person name="Ritchie M.E."/>
            <person name="Jex A.R."/>
            <person name="Gazzola D."/>
            <person name="Li H."/>
            <person name="Toshio Fujiwara R."/>
            <person name="Zhan B."/>
            <person name="Aroian R.V."/>
            <person name="Pafco B."/>
            <person name="Schwarz E.M."/>
        </authorList>
    </citation>
    <scope>NUCLEOTIDE SEQUENCE [LARGE SCALE GENOMIC DNA]</scope>
    <source>
        <strain evidence="1 2">Aroian</strain>
        <tissue evidence="1">Whole animal</tissue>
    </source>
</reference>
<proteinExistence type="predicted"/>
<evidence type="ECO:0000313" key="2">
    <source>
        <dbReference type="Proteomes" id="UP001303046"/>
    </source>
</evidence>
<gene>
    <name evidence="1" type="primary">Necator_chrI.g161</name>
    <name evidence="1" type="ORF">RB195_004040</name>
</gene>
<accession>A0ABR1BG02</accession>
<protein>
    <submittedName>
        <fullName evidence="1">Uncharacterized protein</fullName>
    </submittedName>
</protein>
<evidence type="ECO:0000313" key="1">
    <source>
        <dbReference type="EMBL" id="KAK6725469.1"/>
    </source>
</evidence>
<keyword evidence="2" id="KW-1185">Reference proteome</keyword>
<dbReference type="Proteomes" id="UP001303046">
    <property type="component" value="Unassembled WGS sequence"/>
</dbReference>
<sequence length="109" mass="12185">MFRTAVSVTSDVHERIDAVIIAQRIAISSGYIADVRGRPGLIAQRDYAPVDDPKKINFCLPFMTDDLSKAIRASLVRYGLDDQARIAEMPPTNPKKHLSDSKLCNMPIW</sequence>